<dbReference type="Proteomes" id="UP000229600">
    <property type="component" value="Unassembled WGS sequence"/>
</dbReference>
<sequence>MRGLFFFEKFVKVETRLRIGSGVIQGWSNVSAKLPIIRQPSPEQRGAPVQIRGSDCTDAWERKDWAHRRVCGEMDVGKPPPPRAISPMY</sequence>
<name>A0A2H0N880_9BACT</name>
<evidence type="ECO:0000313" key="2">
    <source>
        <dbReference type="Proteomes" id="UP000229600"/>
    </source>
</evidence>
<comment type="caution">
    <text evidence="1">The sequence shown here is derived from an EMBL/GenBank/DDBJ whole genome shotgun (WGS) entry which is preliminary data.</text>
</comment>
<dbReference type="AlphaFoldDB" id="A0A2H0N880"/>
<organism evidence="1 2">
    <name type="scientific">Candidatus Magasanikbacteria bacterium CG11_big_fil_rev_8_21_14_0_20_39_34</name>
    <dbReference type="NCBI Taxonomy" id="1974653"/>
    <lineage>
        <taxon>Bacteria</taxon>
        <taxon>Candidatus Magasanikiibacteriota</taxon>
    </lineage>
</organism>
<proteinExistence type="predicted"/>
<dbReference type="EMBL" id="PCWN01000005">
    <property type="protein sequence ID" value="PIR04335.1"/>
    <property type="molecule type" value="Genomic_DNA"/>
</dbReference>
<reference evidence="1 2" key="1">
    <citation type="submission" date="2017-09" db="EMBL/GenBank/DDBJ databases">
        <title>Depth-based differentiation of microbial function through sediment-hosted aquifers and enrichment of novel symbionts in the deep terrestrial subsurface.</title>
        <authorList>
            <person name="Probst A.J."/>
            <person name="Ladd B."/>
            <person name="Jarett J.K."/>
            <person name="Geller-Mcgrath D.E."/>
            <person name="Sieber C.M."/>
            <person name="Emerson J.B."/>
            <person name="Anantharaman K."/>
            <person name="Thomas B.C."/>
            <person name="Malmstrom R."/>
            <person name="Stieglmeier M."/>
            <person name="Klingl A."/>
            <person name="Woyke T."/>
            <person name="Ryan C.M."/>
            <person name="Banfield J.F."/>
        </authorList>
    </citation>
    <scope>NUCLEOTIDE SEQUENCE [LARGE SCALE GENOMIC DNA]</scope>
    <source>
        <strain evidence="1">CG11_big_fil_rev_8_21_14_0_20_39_34</strain>
    </source>
</reference>
<gene>
    <name evidence="1" type="ORF">COV59_01725</name>
</gene>
<evidence type="ECO:0000313" key="1">
    <source>
        <dbReference type="EMBL" id="PIR04335.1"/>
    </source>
</evidence>
<protein>
    <submittedName>
        <fullName evidence="1">Uncharacterized protein</fullName>
    </submittedName>
</protein>
<accession>A0A2H0N880</accession>